<dbReference type="OrthoDB" id="200724at2759"/>
<keyword evidence="1" id="KW-0812">Transmembrane</keyword>
<feature type="transmembrane region" description="Helical" evidence="1">
    <location>
        <begin position="1262"/>
        <end position="1281"/>
    </location>
</feature>
<keyword evidence="1" id="KW-1133">Transmembrane helix</keyword>
<accession>A0A9W7CKD2</accession>
<reference evidence="3" key="1">
    <citation type="journal article" date="2023" name="Commun. Biol.">
        <title>Genome analysis of Parmales, the sister group of diatoms, reveals the evolutionary specialization of diatoms from phago-mixotrophs to photoautotrophs.</title>
        <authorList>
            <person name="Ban H."/>
            <person name="Sato S."/>
            <person name="Yoshikawa S."/>
            <person name="Yamada K."/>
            <person name="Nakamura Y."/>
            <person name="Ichinomiya M."/>
            <person name="Sato N."/>
            <person name="Blanc-Mathieu R."/>
            <person name="Endo H."/>
            <person name="Kuwata A."/>
            <person name="Ogata H."/>
        </authorList>
    </citation>
    <scope>NUCLEOTIDE SEQUENCE [LARGE SCALE GENOMIC DNA]</scope>
    <source>
        <strain evidence="3">NIES 3700</strain>
    </source>
</reference>
<evidence type="ECO:0000313" key="2">
    <source>
        <dbReference type="EMBL" id="GMI08062.1"/>
    </source>
</evidence>
<keyword evidence="1" id="KW-0472">Membrane</keyword>
<evidence type="ECO:0000256" key="1">
    <source>
        <dbReference type="SAM" id="Phobius"/>
    </source>
</evidence>
<dbReference type="EMBL" id="BRXW01000119">
    <property type="protein sequence ID" value="GMI08062.1"/>
    <property type="molecule type" value="Genomic_DNA"/>
</dbReference>
<organism evidence="2 3">
    <name type="scientific">Triparma laevis f. longispina</name>
    <dbReference type="NCBI Taxonomy" id="1714387"/>
    <lineage>
        <taxon>Eukaryota</taxon>
        <taxon>Sar</taxon>
        <taxon>Stramenopiles</taxon>
        <taxon>Ochrophyta</taxon>
        <taxon>Bolidophyceae</taxon>
        <taxon>Parmales</taxon>
        <taxon>Triparmaceae</taxon>
        <taxon>Triparma</taxon>
    </lineage>
</organism>
<comment type="caution">
    <text evidence="2">The sequence shown here is derived from an EMBL/GenBank/DDBJ whole genome shotgun (WGS) entry which is preliminary data.</text>
</comment>
<gene>
    <name evidence="2" type="ORF">TrLO_g14280</name>
</gene>
<evidence type="ECO:0000313" key="3">
    <source>
        <dbReference type="Proteomes" id="UP001165122"/>
    </source>
</evidence>
<keyword evidence="3" id="KW-1185">Reference proteome</keyword>
<name>A0A9W7CKD2_9STRA</name>
<dbReference type="Proteomes" id="UP001165122">
    <property type="component" value="Unassembled WGS sequence"/>
</dbReference>
<proteinExistence type="predicted"/>
<sequence>MTPMGVTRQTPIANFNQGYLNVLGSAGQEYALFLKGAGCSTQQIKNIADSTKIPCTNAELAAGADTCSCCTLPDQVNLQDFTGLLMEKSICDGLSANLDAFTLTTVKDRMRASFEANGVPGGLVDGTTFTGYSTEQQNAIIEGALIASTGVAEPTDEQKLAAAVALVLDGAGYEGMRTSFEAGGVPGSDPAVDAAEFTALSKDDQDTTIDGVIVIQAKAGITASFAVNGVPDGNGGFTYTAAAFNALVDSTTTTQAEVVDGAYADAATKAAADHGVKRGAVATGLNMTPEQGGMSAGLNVNAATDAEVFSFILLSKGAQYCECKSGGTVPEGATGCCLKGGMIPNMADMTYAGGTDLANFFCNNELSVTDDGAVTIDTVGTDTIEFPYTNGYYYASVAAKAAGQMAGVVPPNRNCVNMLNENAGIMSLVNFLSGIDGGADVTATKNRDGTDFAGDKFGNPKTWSPLIQTHSANDHLYGYPSALLGAMVPMLVLELPGKPMAYKQGNLTRIGGYTAGFQAVCESTCTDPAGTPYAAAPGGYKCAGTAPDRVTLSNTNKEAIMFADNDCAPLSWTYSTKFFCGAIEAGVATAVYEKCKTGFDVAFSADPAYNTKTDEEKDAFIEGVILAAAGSADAKTSYCTTTVLAGAGYQGMFTQFAAHGICADYNDAGTCSMDAATFAGLNAATQKTTVDGVIAAGIKATIKVSFAENGIPNADGSPGYEYTADDFIIMGTATQDAFVDGTYNALAAAVPRTTMDGYENEAKLGAVATGLGVTAKADGTTLWAGAANQAALVEAYANSLGTEYCTCYDGAHGFANMPAKGCCLAGGNTGPSGGDQDLTGFGCLYGHPGHYVSRVGGEGSSSKDLAESMTRAKAAANTAQSDGSPAVTSMQDWCPVEGKLLANQIEYEDKTSYPASRSGATQPVQGGNGMFFEPQGLTGALGDSQITAPGTNIGDTASLYVSQVKRELTTEYVGDDEYLGLNVAKYGANPKLLWATADGGFEKDSASVDVGKMAPGTCGKEDASAPCEGFNGAQHAGVASGTGLPVYLMQPNFFNADPELLDSAINDVKLYHCYDYLAKATYDGFSELPAVNTGDVWDLEKCELIDAAFLEAHKDDLDTYILVEPATGMAISGHSRLSLAVSPVTDCNITTDASCALGITATGVLGSCHSAVATGFWNAITLPTTLTADATFAMMYQMNPDASYAPGSPCSQANVLTPAYKGGNLMPLWWLDQAADATQAKLDTTLVLVNKMLELMGTISKAGTAGGAVMTLIGGACIAFGRRR</sequence>
<protein>
    <submittedName>
        <fullName evidence="2">Uncharacterized protein</fullName>
    </submittedName>
</protein>